<gene>
    <name evidence="6" type="ORF">SG35_021495</name>
</gene>
<name>A0AAE9YX48_9GAMM</name>
<accession>A0AAE9YX48</accession>
<dbReference type="Gene3D" id="1.10.357.10">
    <property type="entry name" value="Tetracycline Repressor, domain 2"/>
    <property type="match status" value="1"/>
</dbReference>
<organism evidence="6 7">
    <name type="scientific">Thalassomonas actiniarum</name>
    <dbReference type="NCBI Taxonomy" id="485447"/>
    <lineage>
        <taxon>Bacteria</taxon>
        <taxon>Pseudomonadati</taxon>
        <taxon>Pseudomonadota</taxon>
        <taxon>Gammaproteobacteria</taxon>
        <taxon>Alteromonadales</taxon>
        <taxon>Colwelliaceae</taxon>
        <taxon>Thalassomonas</taxon>
    </lineage>
</organism>
<dbReference type="Proteomes" id="UP000032568">
    <property type="component" value="Chromosome"/>
</dbReference>
<dbReference type="Pfam" id="PF00440">
    <property type="entry name" value="TetR_N"/>
    <property type="match status" value="1"/>
</dbReference>
<keyword evidence="2 4" id="KW-0238">DNA-binding</keyword>
<evidence type="ECO:0000313" key="6">
    <source>
        <dbReference type="EMBL" id="WDE01974.1"/>
    </source>
</evidence>
<keyword evidence="3" id="KW-0804">Transcription</keyword>
<proteinExistence type="predicted"/>
<dbReference type="AlphaFoldDB" id="A0AAE9YX48"/>
<dbReference type="PROSITE" id="PS50977">
    <property type="entry name" value="HTH_TETR_2"/>
    <property type="match status" value="1"/>
</dbReference>
<evidence type="ECO:0000256" key="4">
    <source>
        <dbReference type="PROSITE-ProRule" id="PRU00335"/>
    </source>
</evidence>
<feature type="DNA-binding region" description="H-T-H motif" evidence="4">
    <location>
        <begin position="25"/>
        <end position="44"/>
    </location>
</feature>
<evidence type="ECO:0000256" key="3">
    <source>
        <dbReference type="ARBA" id="ARBA00023163"/>
    </source>
</evidence>
<evidence type="ECO:0000259" key="5">
    <source>
        <dbReference type="PROSITE" id="PS50977"/>
    </source>
</evidence>
<dbReference type="PRINTS" id="PR00455">
    <property type="entry name" value="HTHTETR"/>
</dbReference>
<dbReference type="PANTHER" id="PTHR47506:SF3">
    <property type="entry name" value="HTH-TYPE TRANSCRIPTIONAL REGULATOR LMRA"/>
    <property type="match status" value="1"/>
</dbReference>
<evidence type="ECO:0000256" key="2">
    <source>
        <dbReference type="ARBA" id="ARBA00023125"/>
    </source>
</evidence>
<dbReference type="SUPFAM" id="SSF46689">
    <property type="entry name" value="Homeodomain-like"/>
    <property type="match status" value="1"/>
</dbReference>
<dbReference type="GO" id="GO:0003677">
    <property type="term" value="F:DNA binding"/>
    <property type="evidence" value="ECO:0007669"/>
    <property type="project" value="UniProtKB-UniRule"/>
</dbReference>
<reference evidence="6 7" key="2">
    <citation type="journal article" date="2022" name="Mar. Drugs">
        <title>Bioassay-Guided Fractionation Leads to the Detection of Cholic Acid Generated by the Rare Thalassomonas sp.</title>
        <authorList>
            <person name="Pheiffer F."/>
            <person name="Schneider Y.K."/>
            <person name="Hansen E.H."/>
            <person name="Andersen J.H."/>
            <person name="Isaksson J."/>
            <person name="Busche T."/>
            <person name="R C."/>
            <person name="Kalinowski J."/>
            <person name="Zyl L.V."/>
            <person name="Trindade M."/>
        </authorList>
    </citation>
    <scope>NUCLEOTIDE SEQUENCE [LARGE SCALE GENOMIC DNA]</scope>
    <source>
        <strain evidence="6 7">A5K-106</strain>
    </source>
</reference>
<evidence type="ECO:0000256" key="1">
    <source>
        <dbReference type="ARBA" id="ARBA00023015"/>
    </source>
</evidence>
<dbReference type="InterPro" id="IPR036271">
    <property type="entry name" value="Tet_transcr_reg_TetR-rel_C_sf"/>
</dbReference>
<dbReference type="InterPro" id="IPR001647">
    <property type="entry name" value="HTH_TetR"/>
</dbReference>
<reference evidence="6 7" key="1">
    <citation type="journal article" date="2015" name="Genome Announc.">
        <title>Draft Genome Sequences of Marine Isolates of Thalassomonas viridans and Thalassomonas actiniarum.</title>
        <authorList>
            <person name="Olonade I."/>
            <person name="van Zyl L.J."/>
            <person name="Trindade M."/>
        </authorList>
    </citation>
    <scope>NUCLEOTIDE SEQUENCE [LARGE SCALE GENOMIC DNA]</scope>
    <source>
        <strain evidence="6 7">A5K-106</strain>
    </source>
</reference>
<sequence length="196" mass="21826">MNSKKLALIQTAMKLFYRKGIHAVGINEVLKVSGIAKKTLYHHFSSKDDLILACLHYREQLFIDWFKQQLDAVPAGKAAILAIFDALDSWFNNRSPAMGEFNGCFFINASAEYGREDSLIYAACQQHKSHVRAIIKPHVDAFEADENKSNQLTDSLCLLKEGAITTAKVQAKLSAARDIKPLAASLINHPLRQANI</sequence>
<dbReference type="KEGG" id="tact:SG35_021495"/>
<keyword evidence="7" id="KW-1185">Reference proteome</keyword>
<dbReference type="PANTHER" id="PTHR47506">
    <property type="entry name" value="TRANSCRIPTIONAL REGULATORY PROTEIN"/>
    <property type="match status" value="1"/>
</dbReference>
<protein>
    <submittedName>
        <fullName evidence="6">TetR/AcrR family transcriptional regulator</fullName>
    </submittedName>
</protein>
<keyword evidence="1" id="KW-0805">Transcription regulation</keyword>
<evidence type="ECO:0000313" key="7">
    <source>
        <dbReference type="Proteomes" id="UP000032568"/>
    </source>
</evidence>
<dbReference type="SUPFAM" id="SSF48498">
    <property type="entry name" value="Tetracyclin repressor-like, C-terminal domain"/>
    <property type="match status" value="1"/>
</dbReference>
<feature type="domain" description="HTH tetR-type" evidence="5">
    <location>
        <begin position="2"/>
        <end position="62"/>
    </location>
</feature>
<dbReference type="InterPro" id="IPR009057">
    <property type="entry name" value="Homeodomain-like_sf"/>
</dbReference>
<dbReference type="EMBL" id="CP059735">
    <property type="protein sequence ID" value="WDE01974.1"/>
    <property type="molecule type" value="Genomic_DNA"/>
</dbReference>